<dbReference type="InterPro" id="IPR050560">
    <property type="entry name" value="MYB_TF"/>
</dbReference>
<keyword evidence="5" id="KW-0804">Transcription</keyword>
<dbReference type="SUPFAM" id="SSF46689">
    <property type="entry name" value="Homeodomain-like"/>
    <property type="match status" value="1"/>
</dbReference>
<gene>
    <name evidence="10" type="ORF">Dsin_030753</name>
</gene>
<proteinExistence type="predicted"/>
<dbReference type="GO" id="GO:0000981">
    <property type="term" value="F:DNA-binding transcription factor activity, RNA polymerase II-specific"/>
    <property type="evidence" value="ECO:0007669"/>
    <property type="project" value="TreeGrafter"/>
</dbReference>
<sequence length="494" mass="57039">MNFDISSKEDVHFLSPSLSKNHPMNLDYGNRFSSNCFLQNLENHHDLDPNFHGLPTNNLLLNSSNFYPSTGEGSSRNPFSRASKLGFDPFVAYTNEVSAALRTNPFTPLVTNGANTMLHGSTTSGFWDDPHIIGAHIFSKHSIYQSISFQDQYKSKRATVVDEVSSISGKNMYHQKADKKKLGRIDKRRSCTPTEEIDIIKGQWTTQEDKVLLRLVEKYGPKNWSLIANMISGRVGKQCRERWYNHLKSDIKKSPWSEEEDLILIEEHKKLGNRWAEIARKLPGRSENTIKNHWNATKRRKTKDSTPRNTILQDYIKSLVKPSTPPATKELDNRAKRTPKPSTEVLEERLNNFSLGDWHIPNFDHNEALKDVYFVTNMNDGFKFGPFMIDEDLSASIVDEGNLDEFEIPLEIDGSFKEKDVNKEKKMMEIIYKELWNLEEEMAKVMEKGLAMGFDFNGRKEELKVIMARRKDMNDNRFFDLVKKLVCKFKARDL</sequence>
<accession>A0AAE0DRN7</accession>
<evidence type="ECO:0000256" key="2">
    <source>
        <dbReference type="ARBA" id="ARBA00022737"/>
    </source>
</evidence>
<evidence type="ECO:0000259" key="9">
    <source>
        <dbReference type="PROSITE" id="PS51294"/>
    </source>
</evidence>
<feature type="domain" description="HTH myb-type" evidence="9">
    <location>
        <begin position="248"/>
        <end position="302"/>
    </location>
</feature>
<dbReference type="GO" id="GO:0000978">
    <property type="term" value="F:RNA polymerase II cis-regulatory region sequence-specific DNA binding"/>
    <property type="evidence" value="ECO:0007669"/>
    <property type="project" value="TreeGrafter"/>
</dbReference>
<evidence type="ECO:0000256" key="4">
    <source>
        <dbReference type="ARBA" id="ARBA00023125"/>
    </source>
</evidence>
<evidence type="ECO:0000256" key="1">
    <source>
        <dbReference type="ARBA" id="ARBA00004123"/>
    </source>
</evidence>
<dbReference type="Pfam" id="PF13921">
    <property type="entry name" value="Myb_DNA-bind_6"/>
    <property type="match status" value="1"/>
</dbReference>
<keyword evidence="11" id="KW-1185">Reference proteome</keyword>
<comment type="subcellular location">
    <subcellularLocation>
        <location evidence="1">Nucleus</location>
    </subcellularLocation>
</comment>
<dbReference type="PANTHER" id="PTHR45614">
    <property type="entry name" value="MYB PROTEIN-RELATED"/>
    <property type="match status" value="1"/>
</dbReference>
<evidence type="ECO:0000256" key="7">
    <source>
        <dbReference type="SAM" id="MobiDB-lite"/>
    </source>
</evidence>
<dbReference type="PROSITE" id="PS51294">
    <property type="entry name" value="HTH_MYB"/>
    <property type="match status" value="2"/>
</dbReference>
<dbReference type="InterPro" id="IPR017930">
    <property type="entry name" value="Myb_dom"/>
</dbReference>
<dbReference type="Proteomes" id="UP001281410">
    <property type="component" value="Unassembled WGS sequence"/>
</dbReference>
<dbReference type="AlphaFoldDB" id="A0AAE0DRN7"/>
<feature type="domain" description="Myb-like" evidence="8">
    <location>
        <begin position="196"/>
        <end position="247"/>
    </location>
</feature>
<keyword evidence="6" id="KW-0539">Nucleus</keyword>
<feature type="region of interest" description="Disordered" evidence="7">
    <location>
        <begin position="323"/>
        <end position="342"/>
    </location>
</feature>
<evidence type="ECO:0000313" key="10">
    <source>
        <dbReference type="EMBL" id="KAK3183467.1"/>
    </source>
</evidence>
<dbReference type="GO" id="GO:0005634">
    <property type="term" value="C:nucleus"/>
    <property type="evidence" value="ECO:0007669"/>
    <property type="project" value="UniProtKB-SubCell"/>
</dbReference>
<reference evidence="10" key="1">
    <citation type="journal article" date="2023" name="Plant J.">
        <title>Genome sequences and population genomics provide insights into the demographic history, inbreeding, and mutation load of two 'living fossil' tree species of Dipteronia.</title>
        <authorList>
            <person name="Feng Y."/>
            <person name="Comes H.P."/>
            <person name="Chen J."/>
            <person name="Zhu S."/>
            <person name="Lu R."/>
            <person name="Zhang X."/>
            <person name="Li P."/>
            <person name="Qiu J."/>
            <person name="Olsen K.M."/>
            <person name="Qiu Y."/>
        </authorList>
    </citation>
    <scope>NUCLEOTIDE SEQUENCE</scope>
    <source>
        <strain evidence="10">NBL</strain>
    </source>
</reference>
<evidence type="ECO:0000259" key="8">
    <source>
        <dbReference type="PROSITE" id="PS50090"/>
    </source>
</evidence>
<dbReference type="InterPro" id="IPR009057">
    <property type="entry name" value="Homeodomain-like_sf"/>
</dbReference>
<dbReference type="InterPro" id="IPR001005">
    <property type="entry name" value="SANT/Myb"/>
</dbReference>
<keyword evidence="3" id="KW-0805">Transcription regulation</keyword>
<dbReference type="SMART" id="SM00717">
    <property type="entry name" value="SANT"/>
    <property type="match status" value="2"/>
</dbReference>
<evidence type="ECO:0000256" key="3">
    <source>
        <dbReference type="ARBA" id="ARBA00023015"/>
    </source>
</evidence>
<dbReference type="CDD" id="cd00167">
    <property type="entry name" value="SANT"/>
    <property type="match status" value="2"/>
</dbReference>
<keyword evidence="4" id="KW-0238">DNA-binding</keyword>
<name>A0AAE0DRN7_9ROSI</name>
<dbReference type="Gene3D" id="1.10.10.60">
    <property type="entry name" value="Homeodomain-like"/>
    <property type="match status" value="2"/>
</dbReference>
<evidence type="ECO:0000256" key="6">
    <source>
        <dbReference type="ARBA" id="ARBA00023242"/>
    </source>
</evidence>
<protein>
    <submittedName>
        <fullName evidence="10">Uncharacterized protein</fullName>
    </submittedName>
</protein>
<evidence type="ECO:0000256" key="5">
    <source>
        <dbReference type="ARBA" id="ARBA00023163"/>
    </source>
</evidence>
<feature type="domain" description="Myb-like" evidence="8">
    <location>
        <begin position="248"/>
        <end position="298"/>
    </location>
</feature>
<evidence type="ECO:0000313" key="11">
    <source>
        <dbReference type="Proteomes" id="UP001281410"/>
    </source>
</evidence>
<dbReference type="FunFam" id="1.10.10.60:FF:000010">
    <property type="entry name" value="Transcriptional activator Myb isoform A"/>
    <property type="match status" value="1"/>
</dbReference>
<feature type="domain" description="HTH myb-type" evidence="9">
    <location>
        <begin position="196"/>
        <end position="247"/>
    </location>
</feature>
<comment type="caution">
    <text evidence="10">The sequence shown here is derived from an EMBL/GenBank/DDBJ whole genome shotgun (WGS) entry which is preliminary data.</text>
</comment>
<keyword evidence="2" id="KW-0677">Repeat</keyword>
<dbReference type="PANTHER" id="PTHR45614:SF273">
    <property type="entry name" value="MYB DOMAIN PROTEIN 100-RELATED"/>
    <property type="match status" value="1"/>
</dbReference>
<organism evidence="10 11">
    <name type="scientific">Dipteronia sinensis</name>
    <dbReference type="NCBI Taxonomy" id="43782"/>
    <lineage>
        <taxon>Eukaryota</taxon>
        <taxon>Viridiplantae</taxon>
        <taxon>Streptophyta</taxon>
        <taxon>Embryophyta</taxon>
        <taxon>Tracheophyta</taxon>
        <taxon>Spermatophyta</taxon>
        <taxon>Magnoliopsida</taxon>
        <taxon>eudicotyledons</taxon>
        <taxon>Gunneridae</taxon>
        <taxon>Pentapetalae</taxon>
        <taxon>rosids</taxon>
        <taxon>malvids</taxon>
        <taxon>Sapindales</taxon>
        <taxon>Sapindaceae</taxon>
        <taxon>Hippocastanoideae</taxon>
        <taxon>Acereae</taxon>
        <taxon>Dipteronia</taxon>
    </lineage>
</organism>
<dbReference type="PROSITE" id="PS50090">
    <property type="entry name" value="MYB_LIKE"/>
    <property type="match status" value="2"/>
</dbReference>
<dbReference type="EMBL" id="JANJYJ010000010">
    <property type="protein sequence ID" value="KAK3183467.1"/>
    <property type="molecule type" value="Genomic_DNA"/>
</dbReference>